<feature type="signal peptide" evidence="2">
    <location>
        <begin position="1"/>
        <end position="20"/>
    </location>
</feature>
<dbReference type="PROSITE" id="PS51352">
    <property type="entry name" value="THIOREDOXIN_2"/>
    <property type="match status" value="3"/>
</dbReference>
<feature type="domain" description="Thioredoxin" evidence="3">
    <location>
        <begin position="389"/>
        <end position="505"/>
    </location>
</feature>
<evidence type="ECO:0000313" key="5">
    <source>
        <dbReference type="Proteomes" id="UP001075354"/>
    </source>
</evidence>
<protein>
    <recommendedName>
        <fullName evidence="3">Thioredoxin domain-containing protein</fullName>
    </recommendedName>
</protein>
<gene>
    <name evidence="4" type="ORF">ONE63_007432</name>
</gene>
<feature type="domain" description="Thioredoxin" evidence="3">
    <location>
        <begin position="256"/>
        <end position="381"/>
    </location>
</feature>
<proteinExistence type="inferred from homology"/>
<evidence type="ECO:0000256" key="1">
    <source>
        <dbReference type="ARBA" id="ARBA00006347"/>
    </source>
</evidence>
<dbReference type="SUPFAM" id="SSF52833">
    <property type="entry name" value="Thioredoxin-like"/>
    <property type="match status" value="4"/>
</dbReference>
<dbReference type="PANTHER" id="PTHR45672:SF2">
    <property type="entry name" value="PROTEIN DISULFIDE-ISOMERASE A5"/>
    <property type="match status" value="1"/>
</dbReference>
<comment type="similarity">
    <text evidence="1">Belongs to the protein disulfide isomerase family.</text>
</comment>
<feature type="domain" description="Thioredoxin" evidence="3">
    <location>
        <begin position="126"/>
        <end position="255"/>
    </location>
</feature>
<dbReference type="CDD" id="cd02997">
    <property type="entry name" value="PDI_a_PDIR"/>
    <property type="match status" value="2"/>
</dbReference>
<feature type="chain" id="PRO_5043395332" description="Thioredoxin domain-containing protein" evidence="2">
    <location>
        <begin position="21"/>
        <end position="511"/>
    </location>
</feature>
<dbReference type="PANTHER" id="PTHR45672">
    <property type="entry name" value="PROTEIN DISULFIDE-ISOMERASE C17H9.14C-RELATED"/>
    <property type="match status" value="1"/>
</dbReference>
<accession>A0AAV7XMP8</accession>
<dbReference type="EMBL" id="JAPTSV010000005">
    <property type="protein sequence ID" value="KAJ1527452.1"/>
    <property type="molecule type" value="Genomic_DNA"/>
</dbReference>
<dbReference type="InterPro" id="IPR051063">
    <property type="entry name" value="PDI"/>
</dbReference>
<keyword evidence="5" id="KW-1185">Reference proteome</keyword>
<comment type="caution">
    <text evidence="4">The sequence shown here is derived from an EMBL/GenBank/DDBJ whole genome shotgun (WGS) entry which is preliminary data.</text>
</comment>
<dbReference type="Pfam" id="PF00085">
    <property type="entry name" value="Thioredoxin"/>
    <property type="match status" value="3"/>
</dbReference>
<dbReference type="GO" id="GO:0005783">
    <property type="term" value="C:endoplasmic reticulum"/>
    <property type="evidence" value="ECO:0007669"/>
    <property type="project" value="TreeGrafter"/>
</dbReference>
<dbReference type="InterPro" id="IPR017937">
    <property type="entry name" value="Thioredoxin_CS"/>
</dbReference>
<dbReference type="AlphaFoldDB" id="A0AAV7XMP8"/>
<reference evidence="4" key="1">
    <citation type="submission" date="2022-12" db="EMBL/GenBank/DDBJ databases">
        <title>Chromosome-level genome assembly of the bean flower thrips Megalurothrips usitatus.</title>
        <authorList>
            <person name="Ma L."/>
            <person name="Liu Q."/>
            <person name="Li H."/>
            <person name="Cai W."/>
        </authorList>
    </citation>
    <scope>NUCLEOTIDE SEQUENCE</scope>
    <source>
        <strain evidence="4">Cailab_2022a</strain>
    </source>
</reference>
<sequence length="511" mass="58142">MKYFQLFFVISALSFAIVASQQRGGSSKGVEEVSDIKDFKKLLRTKNNVLVLFASSIKAGDSSIRTFKDAAGTVRGQGTMVLIDCSGEGKKLCKKLKVSPEPVLLKHYKNGEFHKDYDRKMTVQSMVSFMKDPSGDAPWEEDDTALDVRHLENPESLVRLIKKESRPILVLFYAPWCGFCKQLKPHYADAARELGDDAVMAAIDVDRPENNFVRHQFNISAFPTLLYFKNGRLQMTYEGANKKNDLVAFMRDPSEAARKEREKPKEEPWANTPSEVVHLTVDDFDSFIKEEPAVLVMFYAPWCGHCKRMKPEYEKAARMMVDQKIPGKLAAVDATMEQSLGKRYKVQGYPTVKLFHEGEFKFDANVRDAEKILALMKDPTKPPPVPEEEKPWSAVPSEVVHLTTDSFKQVLKKKRHALVMYYAPWCGHCKSLKPHYQDAAQVFEDEPQITLAALDCTEHAEVCKFAGVSGYPTLKYYHYYNKGQADYNGGRTKEDLIKYMRNPPKVSKDEL</sequence>
<name>A0AAV7XMP8_9NEOP</name>
<organism evidence="4 5">
    <name type="scientific">Megalurothrips usitatus</name>
    <name type="common">bean blossom thrips</name>
    <dbReference type="NCBI Taxonomy" id="439358"/>
    <lineage>
        <taxon>Eukaryota</taxon>
        <taxon>Metazoa</taxon>
        <taxon>Ecdysozoa</taxon>
        <taxon>Arthropoda</taxon>
        <taxon>Hexapoda</taxon>
        <taxon>Insecta</taxon>
        <taxon>Pterygota</taxon>
        <taxon>Neoptera</taxon>
        <taxon>Paraneoptera</taxon>
        <taxon>Thysanoptera</taxon>
        <taxon>Terebrantia</taxon>
        <taxon>Thripoidea</taxon>
        <taxon>Thripidae</taxon>
        <taxon>Megalurothrips</taxon>
    </lineage>
</organism>
<dbReference type="InterPro" id="IPR036249">
    <property type="entry name" value="Thioredoxin-like_sf"/>
</dbReference>
<dbReference type="InterPro" id="IPR013766">
    <property type="entry name" value="Thioredoxin_domain"/>
</dbReference>
<dbReference type="PRINTS" id="PR00421">
    <property type="entry name" value="THIOREDOXIN"/>
</dbReference>
<dbReference type="GO" id="GO:0003756">
    <property type="term" value="F:protein disulfide isomerase activity"/>
    <property type="evidence" value="ECO:0007669"/>
    <property type="project" value="InterPro"/>
</dbReference>
<evidence type="ECO:0000256" key="2">
    <source>
        <dbReference type="SAM" id="SignalP"/>
    </source>
</evidence>
<dbReference type="PROSITE" id="PS00194">
    <property type="entry name" value="THIOREDOXIN_1"/>
    <property type="match status" value="2"/>
</dbReference>
<dbReference type="GO" id="GO:0006457">
    <property type="term" value="P:protein folding"/>
    <property type="evidence" value="ECO:0007669"/>
    <property type="project" value="TreeGrafter"/>
</dbReference>
<dbReference type="InterPro" id="IPR046374">
    <property type="entry name" value="PDI_a_PDIR"/>
</dbReference>
<dbReference type="Proteomes" id="UP001075354">
    <property type="component" value="Chromosome 5"/>
</dbReference>
<evidence type="ECO:0000313" key="4">
    <source>
        <dbReference type="EMBL" id="KAJ1527452.1"/>
    </source>
</evidence>
<dbReference type="Gene3D" id="3.40.30.10">
    <property type="entry name" value="Glutaredoxin"/>
    <property type="match status" value="4"/>
</dbReference>
<keyword evidence="2" id="KW-0732">Signal</keyword>
<evidence type="ECO:0000259" key="3">
    <source>
        <dbReference type="PROSITE" id="PS51352"/>
    </source>
</evidence>